<accession>A0A0F9NRW8</accession>
<dbReference type="SMART" id="SM00710">
    <property type="entry name" value="PbH1"/>
    <property type="match status" value="13"/>
</dbReference>
<protein>
    <recommendedName>
        <fullName evidence="4">Right handed beta helix domain-containing protein</fullName>
    </recommendedName>
</protein>
<dbReference type="Pfam" id="PF13229">
    <property type="entry name" value="Beta_helix"/>
    <property type="match status" value="1"/>
</dbReference>
<keyword evidence="3" id="KW-0833">Ubl conjugation pathway</keyword>
<dbReference type="InterPro" id="IPR011050">
    <property type="entry name" value="Pectin_lyase_fold/virulence"/>
</dbReference>
<dbReference type="PANTHER" id="PTHR22990:SF15">
    <property type="entry name" value="F-BOX ONLY PROTEIN 10"/>
    <property type="match status" value="1"/>
</dbReference>
<comment type="pathway">
    <text evidence="1">Protein modification; protein ubiquitination.</text>
</comment>
<evidence type="ECO:0000256" key="1">
    <source>
        <dbReference type="ARBA" id="ARBA00004906"/>
    </source>
</evidence>
<name>A0A0F9NRW8_9ZZZZ</name>
<dbReference type="InterPro" id="IPR012334">
    <property type="entry name" value="Pectin_lyas_fold"/>
</dbReference>
<dbReference type="InterPro" id="IPR039448">
    <property type="entry name" value="Beta_helix"/>
</dbReference>
<keyword evidence="2" id="KW-0677">Repeat</keyword>
<evidence type="ECO:0000259" key="4">
    <source>
        <dbReference type="Pfam" id="PF13229"/>
    </source>
</evidence>
<organism evidence="5">
    <name type="scientific">marine sediment metagenome</name>
    <dbReference type="NCBI Taxonomy" id="412755"/>
    <lineage>
        <taxon>unclassified sequences</taxon>
        <taxon>metagenomes</taxon>
        <taxon>ecological metagenomes</taxon>
    </lineage>
</organism>
<dbReference type="InterPro" id="IPR006626">
    <property type="entry name" value="PbH1"/>
</dbReference>
<dbReference type="NCBIfam" id="TIGR03804">
    <property type="entry name" value="para_beta_helix"/>
    <property type="match status" value="1"/>
</dbReference>
<proteinExistence type="predicted"/>
<comment type="caution">
    <text evidence="5">The sequence shown here is derived from an EMBL/GenBank/DDBJ whole genome shotgun (WGS) entry which is preliminary data.</text>
</comment>
<feature type="non-terminal residue" evidence="5">
    <location>
        <position position="1"/>
    </location>
</feature>
<evidence type="ECO:0000313" key="5">
    <source>
        <dbReference type="EMBL" id="KKM84022.1"/>
    </source>
</evidence>
<dbReference type="InterPro" id="IPR022441">
    <property type="entry name" value="Para_beta_helix_rpt-2"/>
</dbReference>
<feature type="domain" description="Right handed beta helix" evidence="4">
    <location>
        <begin position="162"/>
        <end position="293"/>
    </location>
</feature>
<reference evidence="5" key="1">
    <citation type="journal article" date="2015" name="Nature">
        <title>Complex archaea that bridge the gap between prokaryotes and eukaryotes.</title>
        <authorList>
            <person name="Spang A."/>
            <person name="Saw J.H."/>
            <person name="Jorgensen S.L."/>
            <person name="Zaremba-Niedzwiedzka K."/>
            <person name="Martijn J."/>
            <person name="Lind A.E."/>
            <person name="van Eijk R."/>
            <person name="Schleper C."/>
            <person name="Guy L."/>
            <person name="Ettema T.J."/>
        </authorList>
    </citation>
    <scope>NUCLEOTIDE SEQUENCE</scope>
</reference>
<dbReference type="EMBL" id="LAZR01007627">
    <property type="protein sequence ID" value="KKM84022.1"/>
    <property type="molecule type" value="Genomic_DNA"/>
</dbReference>
<dbReference type="SUPFAM" id="SSF51126">
    <property type="entry name" value="Pectin lyase-like"/>
    <property type="match status" value="2"/>
</dbReference>
<evidence type="ECO:0000256" key="3">
    <source>
        <dbReference type="ARBA" id="ARBA00022786"/>
    </source>
</evidence>
<dbReference type="PANTHER" id="PTHR22990">
    <property type="entry name" value="F-BOX ONLY PROTEIN"/>
    <property type="match status" value="1"/>
</dbReference>
<dbReference type="InterPro" id="IPR051550">
    <property type="entry name" value="SCF-Subunits/Alg-Epimerases"/>
</dbReference>
<dbReference type="Gene3D" id="2.160.20.10">
    <property type="entry name" value="Single-stranded right-handed beta-helix, Pectin lyase-like"/>
    <property type="match status" value="2"/>
</dbReference>
<dbReference type="AlphaFoldDB" id="A0A0F9NRW8"/>
<gene>
    <name evidence="5" type="ORF">LCGC14_1303470</name>
</gene>
<sequence>ADYTCGGAGDEVEINLALNALPAQGGRVLLLEGTYTLANPIVIPGDYITLEGQSWATFLDGDGLATTEHGISITSHSGVQIKNLSIQTQNGGMKTCHCIYIEDGANEFIIEHVYFMDSDSDAIHIEGTSINKGWILDNFIEGADDDGIHVDMGAGDFMVSLIITGNYIASTGLQGIYFGNTGTPAEHCVIAHNIIATTSDSGIWINTGNFILINDNTLDNCGTYGIYLRNVNDSTVEDNIIDQSDLHNIYLFTCAQCLVKGNYVYGAGDDAADNINLDTNSSDCTVIGNYSIWAGRYGIYLGGSRQSCSENYIASSGDDGIVVDSADFQANGNHIQDAGRDAAGTYHGIKITGTSDRGQVIANYIFSDGSITEDGIHLMSNVQYLQIVGNYCFDGMGSGIHLVDDNDFCMIKDNYCLENDDYGVSIDNANCANNTVMNNKLVGNVTGQINDVGTDTILPEVFVIVPNPDARLGTHMVVTLIDGAEEDVGFEFLVPSDFQELVRAQVFIVAGGAGDLRRSVDTNWGKVCAAEDYNTHVDTIAEGVVAVLADDITCFDIAAALTNLAARDLVGVDFTRHGDDVLDTVGADCYCLGFRMQYV</sequence>
<evidence type="ECO:0000256" key="2">
    <source>
        <dbReference type="ARBA" id="ARBA00022737"/>
    </source>
</evidence>